<evidence type="ECO:0000313" key="3">
    <source>
        <dbReference type="EMBL" id="SNS26192.1"/>
    </source>
</evidence>
<dbReference type="PRINTS" id="PR00081">
    <property type="entry name" value="GDHRDH"/>
</dbReference>
<dbReference type="SUPFAM" id="SSF51735">
    <property type="entry name" value="NAD(P)-binding Rossmann-fold domains"/>
    <property type="match status" value="1"/>
</dbReference>
<evidence type="ECO:0000313" key="4">
    <source>
        <dbReference type="Proteomes" id="UP000198281"/>
    </source>
</evidence>
<sequence>MSVKPLEGKIAIVTGAGQGVGRGIALALARHGAKVALLGRTLAKVEATAEECGNGARGFHVDIKDAEAIKAATAQVIEAFGGVDILVNNAQEVPLGTLDKVTDEAFLAGFESGPIATMRMMKACRASMTERGGGVIINLTSSATIRWDMAGYGPYAAVKKAIQALTRAAAAEWGPEGIRVLNIAPHADSPGLKSWIEARPAEAEAFFKTIPLRRIGRCEEDIGEAVAALCGPSFSYLTGATIPLDGGQANFDG</sequence>
<comment type="similarity">
    <text evidence="1">Belongs to the short-chain dehydrogenases/reductases (SDR) family.</text>
</comment>
<proteinExistence type="inferred from homology"/>
<dbReference type="Pfam" id="PF13561">
    <property type="entry name" value="adh_short_C2"/>
    <property type="match status" value="1"/>
</dbReference>
<keyword evidence="4" id="KW-1185">Reference proteome</keyword>
<dbReference type="FunFam" id="3.40.50.720:FF:000084">
    <property type="entry name" value="Short-chain dehydrogenase reductase"/>
    <property type="match status" value="1"/>
</dbReference>
<dbReference type="AlphaFoldDB" id="A0A239D227"/>
<organism evidence="3 4">
    <name type="scientific">Edaphosphingomonas laterariae</name>
    <dbReference type="NCBI Taxonomy" id="861865"/>
    <lineage>
        <taxon>Bacteria</taxon>
        <taxon>Pseudomonadati</taxon>
        <taxon>Pseudomonadota</taxon>
        <taxon>Alphaproteobacteria</taxon>
        <taxon>Sphingomonadales</taxon>
        <taxon>Rhizorhabdaceae</taxon>
        <taxon>Edaphosphingomonas</taxon>
    </lineage>
</organism>
<dbReference type="PANTHER" id="PTHR43639">
    <property type="entry name" value="OXIDOREDUCTASE, SHORT-CHAIN DEHYDROGENASE/REDUCTASE FAMILY (AFU_ORTHOLOGUE AFUA_5G02870)"/>
    <property type="match status" value="1"/>
</dbReference>
<reference evidence="4" key="1">
    <citation type="submission" date="2017-06" db="EMBL/GenBank/DDBJ databases">
        <authorList>
            <person name="Varghese N."/>
            <person name="Submissions S."/>
        </authorList>
    </citation>
    <scope>NUCLEOTIDE SEQUENCE [LARGE SCALE GENOMIC DNA]</scope>
    <source>
        <strain evidence="4">LNB2</strain>
    </source>
</reference>
<dbReference type="Proteomes" id="UP000198281">
    <property type="component" value="Unassembled WGS sequence"/>
</dbReference>
<dbReference type="InterPro" id="IPR002347">
    <property type="entry name" value="SDR_fam"/>
</dbReference>
<evidence type="ECO:0000256" key="1">
    <source>
        <dbReference type="ARBA" id="ARBA00006484"/>
    </source>
</evidence>
<name>A0A239D227_9SPHN</name>
<dbReference type="EMBL" id="FZOS01000003">
    <property type="protein sequence ID" value="SNS26192.1"/>
    <property type="molecule type" value="Genomic_DNA"/>
</dbReference>
<dbReference type="PRINTS" id="PR00080">
    <property type="entry name" value="SDRFAMILY"/>
</dbReference>
<dbReference type="CDD" id="cd05233">
    <property type="entry name" value="SDR_c"/>
    <property type="match status" value="1"/>
</dbReference>
<dbReference type="GO" id="GO:0016491">
    <property type="term" value="F:oxidoreductase activity"/>
    <property type="evidence" value="ECO:0007669"/>
    <property type="project" value="UniProtKB-KW"/>
</dbReference>
<protein>
    <submittedName>
        <fullName evidence="3">NAD(P)-dependent dehydrogenase, short-chain alcohol dehydrogenase family</fullName>
    </submittedName>
</protein>
<dbReference type="PANTHER" id="PTHR43639:SF1">
    <property type="entry name" value="SHORT-CHAIN DEHYDROGENASE_REDUCTASE FAMILY PROTEIN"/>
    <property type="match status" value="1"/>
</dbReference>
<dbReference type="InterPro" id="IPR036291">
    <property type="entry name" value="NAD(P)-bd_dom_sf"/>
</dbReference>
<keyword evidence="2" id="KW-0560">Oxidoreductase</keyword>
<evidence type="ECO:0000256" key="2">
    <source>
        <dbReference type="ARBA" id="ARBA00023002"/>
    </source>
</evidence>
<gene>
    <name evidence="3" type="ORF">SAMN06295912_103163</name>
</gene>
<accession>A0A239D227</accession>
<dbReference type="Gene3D" id="3.40.50.720">
    <property type="entry name" value="NAD(P)-binding Rossmann-like Domain"/>
    <property type="match status" value="1"/>
</dbReference>